<dbReference type="Pfam" id="PF05119">
    <property type="entry name" value="Terminase_4"/>
    <property type="match status" value="1"/>
</dbReference>
<dbReference type="RefSeq" id="WP_196011168.1">
    <property type="nucleotide sequence ID" value="NZ_CACRUB010000047.1"/>
</dbReference>
<dbReference type="InterPro" id="IPR006448">
    <property type="entry name" value="Phage_term_ssu_P27"/>
</dbReference>
<evidence type="ECO:0000256" key="2">
    <source>
        <dbReference type="SAM" id="MobiDB-lite"/>
    </source>
</evidence>
<feature type="region of interest" description="Disordered" evidence="2">
    <location>
        <begin position="152"/>
        <end position="171"/>
    </location>
</feature>
<name>A0A6N3FW38_FLAPL</name>
<evidence type="ECO:0000256" key="1">
    <source>
        <dbReference type="SAM" id="Coils"/>
    </source>
</evidence>
<dbReference type="AlphaFoldDB" id="A0A6N3FW38"/>
<evidence type="ECO:0000313" key="3">
    <source>
        <dbReference type="EMBL" id="VYU56562.1"/>
    </source>
</evidence>
<proteinExistence type="predicted"/>
<keyword evidence="1" id="KW-0175">Coiled coil</keyword>
<reference evidence="3" key="1">
    <citation type="submission" date="2019-11" db="EMBL/GenBank/DDBJ databases">
        <authorList>
            <person name="Feng L."/>
        </authorList>
    </citation>
    <scope>NUCLEOTIDE SEQUENCE</scope>
    <source>
        <strain evidence="3">FplautiiLFYP42</strain>
    </source>
</reference>
<organism evidence="3">
    <name type="scientific">Flavonifractor plautii</name>
    <name type="common">Fusobacterium plautii</name>
    <dbReference type="NCBI Taxonomy" id="292800"/>
    <lineage>
        <taxon>Bacteria</taxon>
        <taxon>Bacillati</taxon>
        <taxon>Bacillota</taxon>
        <taxon>Clostridia</taxon>
        <taxon>Eubacteriales</taxon>
        <taxon>Oscillospiraceae</taxon>
        <taxon>Flavonifractor</taxon>
    </lineage>
</organism>
<gene>
    <name evidence="3" type="ORF">FPLFYP42_02807</name>
</gene>
<feature type="coiled-coil region" evidence="1">
    <location>
        <begin position="84"/>
        <end position="138"/>
    </location>
</feature>
<protein>
    <submittedName>
        <fullName evidence="3">Phage terminase, small subunit</fullName>
    </submittedName>
</protein>
<accession>A0A6N3FW38</accession>
<dbReference type="EMBL" id="CACRUB010000047">
    <property type="protein sequence ID" value="VYU56562.1"/>
    <property type="molecule type" value="Genomic_DNA"/>
</dbReference>
<sequence>MPTPPKALEHMSKNLTGEERKLREQAEEGVIPDRGRESWLERPAIMTKNAAAARYWRKVLQRMEGLAILDDLDSDALGVYCVMMARYEVQCRLLAQAAKELKAAAGAPEEVAEAVSKLDTVSGKMQSLERNILQYAEKLGLTPSGRVRLAQKRAQAAAESRADPDGDLFGD</sequence>